<dbReference type="Proteomes" id="UP000823775">
    <property type="component" value="Unassembled WGS sequence"/>
</dbReference>
<dbReference type="InterPro" id="IPR041366">
    <property type="entry name" value="Pre-PUA"/>
</dbReference>
<evidence type="ECO:0000259" key="1">
    <source>
        <dbReference type="Pfam" id="PF17832"/>
    </source>
</evidence>
<dbReference type="PANTHER" id="PTHR12217:SF4">
    <property type="entry name" value="EUKARYOTIC TRANSLATION INITIATION FACTOR 2D"/>
    <property type="match status" value="1"/>
</dbReference>
<protein>
    <recommendedName>
        <fullName evidence="1">Pre-PUA domain-containing protein</fullName>
    </recommendedName>
</protein>
<dbReference type="InterPro" id="IPR039757">
    <property type="entry name" value="EIF2D"/>
</dbReference>
<proteinExistence type="predicted"/>
<sequence>YPALGRRAMPGRLSRATPCDYALPLPRRDSRLGAVSRPAIVLHERVPRRLSQDSHLGYYRGAEKYPPSQERCLGLFGTHNGSSLPRWTPSLTQRLSGADRKKLRRSIRDRFSNASDAILDFLLPPKAELAVSKYPNRVLVYGLEGDCPLFFDVDGRVMIYSLQLILCGESQNFCLLLCSKGVKFLLYARRVDLMFPGISILKEGFPSFSAGEPWAVKGSWKPCCDSCGDNYHE</sequence>
<dbReference type="PANTHER" id="PTHR12217">
    <property type="entry name" value="EUKARYOTIC TRANSLATION INITIATION FACTOR 2D"/>
    <property type="match status" value="1"/>
</dbReference>
<evidence type="ECO:0000313" key="3">
    <source>
        <dbReference type="Proteomes" id="UP000823775"/>
    </source>
</evidence>
<dbReference type="CDD" id="cd11610">
    <property type="entry name" value="eIF2D_N"/>
    <property type="match status" value="1"/>
</dbReference>
<dbReference type="Pfam" id="PF17832">
    <property type="entry name" value="Pre-PUA"/>
    <property type="match status" value="1"/>
</dbReference>
<keyword evidence="3" id="KW-1185">Reference proteome</keyword>
<reference evidence="2 3" key="1">
    <citation type="journal article" date="2021" name="BMC Genomics">
        <title>Datura genome reveals duplications of psychoactive alkaloid biosynthetic genes and high mutation rate following tissue culture.</title>
        <authorList>
            <person name="Rajewski A."/>
            <person name="Carter-House D."/>
            <person name="Stajich J."/>
            <person name="Litt A."/>
        </authorList>
    </citation>
    <scope>NUCLEOTIDE SEQUENCE [LARGE SCALE GENOMIC DNA]</scope>
    <source>
        <strain evidence="2">AR-01</strain>
    </source>
</reference>
<organism evidence="2 3">
    <name type="scientific">Datura stramonium</name>
    <name type="common">Jimsonweed</name>
    <name type="synonym">Common thornapple</name>
    <dbReference type="NCBI Taxonomy" id="4076"/>
    <lineage>
        <taxon>Eukaryota</taxon>
        <taxon>Viridiplantae</taxon>
        <taxon>Streptophyta</taxon>
        <taxon>Embryophyta</taxon>
        <taxon>Tracheophyta</taxon>
        <taxon>Spermatophyta</taxon>
        <taxon>Magnoliopsida</taxon>
        <taxon>eudicotyledons</taxon>
        <taxon>Gunneridae</taxon>
        <taxon>Pentapetalae</taxon>
        <taxon>asterids</taxon>
        <taxon>lamiids</taxon>
        <taxon>Solanales</taxon>
        <taxon>Solanaceae</taxon>
        <taxon>Solanoideae</taxon>
        <taxon>Datureae</taxon>
        <taxon>Datura</taxon>
    </lineage>
</organism>
<dbReference type="Gene3D" id="3.10.400.20">
    <property type="match status" value="1"/>
</dbReference>
<dbReference type="EMBL" id="JACEIK010004122">
    <property type="protein sequence ID" value="MCD9644316.1"/>
    <property type="molecule type" value="Genomic_DNA"/>
</dbReference>
<dbReference type="InterPro" id="IPR048247">
    <property type="entry name" value="eIF2D_N"/>
</dbReference>
<feature type="domain" description="Pre-PUA" evidence="1">
    <location>
        <begin position="93"/>
        <end position="157"/>
    </location>
</feature>
<comment type="caution">
    <text evidence="2">The sequence shown here is derived from an EMBL/GenBank/DDBJ whole genome shotgun (WGS) entry which is preliminary data.</text>
</comment>
<feature type="non-terminal residue" evidence="2">
    <location>
        <position position="1"/>
    </location>
</feature>
<gene>
    <name evidence="2" type="ORF">HAX54_032499</name>
</gene>
<accession>A0ABS8VC32</accession>
<evidence type="ECO:0000313" key="2">
    <source>
        <dbReference type="EMBL" id="MCD9644316.1"/>
    </source>
</evidence>
<name>A0ABS8VC32_DATST</name>